<evidence type="ECO:0000256" key="1">
    <source>
        <dbReference type="ARBA" id="ARBA00022679"/>
    </source>
</evidence>
<evidence type="ECO:0000259" key="2">
    <source>
        <dbReference type="PROSITE" id="PS51186"/>
    </source>
</evidence>
<proteinExistence type="predicted"/>
<protein>
    <submittedName>
        <fullName evidence="3">GNAT family N-acetyltransferase</fullName>
    </submittedName>
</protein>
<evidence type="ECO:0000313" key="3">
    <source>
        <dbReference type="EMBL" id="RGV78943.1"/>
    </source>
</evidence>
<dbReference type="EMBL" id="QRZM01000001">
    <property type="protein sequence ID" value="RGV78943.1"/>
    <property type="molecule type" value="Genomic_DNA"/>
</dbReference>
<dbReference type="AlphaFoldDB" id="A0A412ZFI6"/>
<accession>A0A412ZFI6</accession>
<name>A0A412ZFI6_9FIRM</name>
<dbReference type="Pfam" id="PF00583">
    <property type="entry name" value="Acetyltransf_1"/>
    <property type="match status" value="1"/>
</dbReference>
<dbReference type="InterPro" id="IPR016181">
    <property type="entry name" value="Acyl_CoA_acyltransferase"/>
</dbReference>
<dbReference type="GO" id="GO:0008080">
    <property type="term" value="F:N-acetyltransferase activity"/>
    <property type="evidence" value="ECO:0007669"/>
    <property type="project" value="InterPro"/>
</dbReference>
<dbReference type="PROSITE" id="PS51186">
    <property type="entry name" value="GNAT"/>
    <property type="match status" value="1"/>
</dbReference>
<dbReference type="PANTHER" id="PTHR13947:SF37">
    <property type="entry name" value="LD18367P"/>
    <property type="match status" value="1"/>
</dbReference>
<dbReference type="InterPro" id="IPR000182">
    <property type="entry name" value="GNAT_dom"/>
</dbReference>
<dbReference type="SUPFAM" id="SSF55729">
    <property type="entry name" value="Acyl-CoA N-acyltransferases (Nat)"/>
    <property type="match status" value="1"/>
</dbReference>
<dbReference type="Proteomes" id="UP000284543">
    <property type="component" value="Unassembled WGS sequence"/>
</dbReference>
<dbReference type="InterPro" id="IPR050769">
    <property type="entry name" value="NAT_camello-type"/>
</dbReference>
<reference evidence="3 4" key="1">
    <citation type="submission" date="2018-08" db="EMBL/GenBank/DDBJ databases">
        <title>A genome reference for cultivated species of the human gut microbiota.</title>
        <authorList>
            <person name="Zou Y."/>
            <person name="Xue W."/>
            <person name="Luo G."/>
        </authorList>
    </citation>
    <scope>NUCLEOTIDE SEQUENCE [LARGE SCALE GENOMIC DNA]</scope>
    <source>
        <strain evidence="3 4">AF14-18</strain>
    </source>
</reference>
<evidence type="ECO:0000313" key="4">
    <source>
        <dbReference type="Proteomes" id="UP000284543"/>
    </source>
</evidence>
<sequence length="144" mass="16878">MIRYATQKDENAIYELLCELEGMSLDKEGFHEAYRDYMKDDKMHCLVAEMDREVAGVLNLRIGTMLCRCGKIGEIVELAVRNSMRSQGIGHGLFQEAYHIAREAGCVRFEVSTNRTRLGAHRFYEREGMERSHYRFIRYFPIEK</sequence>
<organism evidence="3 4">
    <name type="scientific">Enterocloster bolteae</name>
    <dbReference type="NCBI Taxonomy" id="208479"/>
    <lineage>
        <taxon>Bacteria</taxon>
        <taxon>Bacillati</taxon>
        <taxon>Bacillota</taxon>
        <taxon>Clostridia</taxon>
        <taxon>Lachnospirales</taxon>
        <taxon>Lachnospiraceae</taxon>
        <taxon>Enterocloster</taxon>
    </lineage>
</organism>
<feature type="domain" description="N-acetyltransferase" evidence="2">
    <location>
        <begin position="1"/>
        <end position="144"/>
    </location>
</feature>
<comment type="caution">
    <text evidence="3">The sequence shown here is derived from an EMBL/GenBank/DDBJ whole genome shotgun (WGS) entry which is preliminary data.</text>
</comment>
<dbReference type="Gene3D" id="3.40.630.30">
    <property type="match status" value="1"/>
</dbReference>
<dbReference type="PANTHER" id="PTHR13947">
    <property type="entry name" value="GNAT FAMILY N-ACETYLTRANSFERASE"/>
    <property type="match status" value="1"/>
</dbReference>
<keyword evidence="1 3" id="KW-0808">Transferase</keyword>
<dbReference type="CDD" id="cd04301">
    <property type="entry name" value="NAT_SF"/>
    <property type="match status" value="1"/>
</dbReference>
<dbReference type="RefSeq" id="WP_117626078.1">
    <property type="nucleotide sequence ID" value="NZ_CAUHGS010000001.1"/>
</dbReference>
<gene>
    <name evidence="3" type="ORF">DWW02_04250</name>
</gene>